<evidence type="ECO:0000313" key="3">
    <source>
        <dbReference type="Proteomes" id="UP000050996"/>
    </source>
</evidence>
<keyword evidence="3" id="KW-1185">Reference proteome</keyword>
<dbReference type="Pfam" id="PF10006">
    <property type="entry name" value="DUF2249"/>
    <property type="match status" value="1"/>
</dbReference>
<dbReference type="AlphaFoldDB" id="A0A0Q3VHA0"/>
<dbReference type="PATRIC" id="fig|1637975.4.peg.3449"/>
<dbReference type="Proteomes" id="UP000050996">
    <property type="component" value="Unassembled WGS sequence"/>
</dbReference>
<proteinExistence type="predicted"/>
<accession>A0A0Q3VHA0</accession>
<dbReference type="STRING" id="1637975.AN957_17585"/>
<protein>
    <recommendedName>
        <fullName evidence="1">DUF2249 domain-containing protein</fullName>
    </recommendedName>
</protein>
<comment type="caution">
    <text evidence="2">The sequence shown here is derived from an EMBL/GenBank/DDBJ whole genome shotgun (WGS) entry which is preliminary data.</text>
</comment>
<dbReference type="RefSeq" id="WP_053476745.1">
    <property type="nucleotide sequence ID" value="NZ_CP041305.1"/>
</dbReference>
<feature type="domain" description="DUF2249" evidence="1">
    <location>
        <begin position="7"/>
        <end position="76"/>
    </location>
</feature>
<gene>
    <name evidence="2" type="ORF">AN957_17585</name>
</gene>
<evidence type="ECO:0000259" key="1">
    <source>
        <dbReference type="Pfam" id="PF10006"/>
    </source>
</evidence>
<dbReference type="InterPro" id="IPR018720">
    <property type="entry name" value="DUF2249"/>
</dbReference>
<sequence>MKEFAQTINAPDYPPREKHPTIFKAFDSLQSGECMQLINDHDPRPLQYQFMMEREEQFTWEYLEEGPDTWRVAIGKK</sequence>
<name>A0A0Q3VHA0_9BACI</name>
<organism evidence="2 3">
    <name type="scientific">Cytobacillus solani</name>
    <dbReference type="NCBI Taxonomy" id="1637975"/>
    <lineage>
        <taxon>Bacteria</taxon>
        <taxon>Bacillati</taxon>
        <taxon>Bacillota</taxon>
        <taxon>Bacilli</taxon>
        <taxon>Bacillales</taxon>
        <taxon>Bacillaceae</taxon>
        <taxon>Cytobacillus</taxon>
    </lineage>
</organism>
<evidence type="ECO:0000313" key="2">
    <source>
        <dbReference type="EMBL" id="KQL20207.1"/>
    </source>
</evidence>
<dbReference type="EMBL" id="LJIX01000006">
    <property type="protein sequence ID" value="KQL20207.1"/>
    <property type="molecule type" value="Genomic_DNA"/>
</dbReference>
<reference evidence="2 3" key="1">
    <citation type="submission" date="2015-09" db="EMBL/GenBank/DDBJ databases">
        <title>Genome sequencing project for genomic taxonomy and phylogenomics of Bacillus-like bacteria.</title>
        <authorList>
            <person name="Liu B."/>
            <person name="Wang J."/>
            <person name="Zhu Y."/>
            <person name="Liu G."/>
            <person name="Chen Q."/>
            <person name="Chen Z."/>
            <person name="Lan J."/>
            <person name="Che J."/>
            <person name="Ge C."/>
            <person name="Shi H."/>
            <person name="Pan Z."/>
            <person name="Liu X."/>
        </authorList>
    </citation>
    <scope>NUCLEOTIDE SEQUENCE [LARGE SCALE GENOMIC DNA]</scope>
    <source>
        <strain evidence="2 3">FJAT-18043</strain>
    </source>
</reference>